<dbReference type="EMBL" id="CAJOBA010109948">
    <property type="protein sequence ID" value="CAF4550291.1"/>
    <property type="molecule type" value="Genomic_DNA"/>
</dbReference>
<feature type="non-terminal residue" evidence="2">
    <location>
        <position position="40"/>
    </location>
</feature>
<dbReference type="Proteomes" id="UP000677228">
    <property type="component" value="Unassembled WGS sequence"/>
</dbReference>
<protein>
    <submittedName>
        <fullName evidence="2">Uncharacterized protein</fullName>
    </submittedName>
</protein>
<sequence>MSRFGSGGLPCGSGQEWPTAQLYVAGRRGRQAWKLSRIAR</sequence>
<gene>
    <name evidence="1" type="ORF">OVA965_LOCUS45788</name>
    <name evidence="2" type="ORF">TMI583_LOCUS49632</name>
</gene>
<organism evidence="2 3">
    <name type="scientific">Didymodactylos carnosus</name>
    <dbReference type="NCBI Taxonomy" id="1234261"/>
    <lineage>
        <taxon>Eukaryota</taxon>
        <taxon>Metazoa</taxon>
        <taxon>Spiralia</taxon>
        <taxon>Gnathifera</taxon>
        <taxon>Rotifera</taxon>
        <taxon>Eurotatoria</taxon>
        <taxon>Bdelloidea</taxon>
        <taxon>Philodinida</taxon>
        <taxon>Philodinidae</taxon>
        <taxon>Didymodactylos</taxon>
    </lineage>
</organism>
<name>A0A8S2YJQ7_9BILA</name>
<dbReference type="Proteomes" id="UP000682733">
    <property type="component" value="Unassembled WGS sequence"/>
</dbReference>
<evidence type="ECO:0000313" key="3">
    <source>
        <dbReference type="Proteomes" id="UP000682733"/>
    </source>
</evidence>
<accession>A0A8S2YJQ7</accession>
<dbReference type="EMBL" id="CAJNOK010075447">
    <property type="protein sequence ID" value="CAF1672863.1"/>
    <property type="molecule type" value="Genomic_DNA"/>
</dbReference>
<evidence type="ECO:0000313" key="1">
    <source>
        <dbReference type="EMBL" id="CAF1672863.1"/>
    </source>
</evidence>
<reference evidence="2" key="1">
    <citation type="submission" date="2021-02" db="EMBL/GenBank/DDBJ databases">
        <authorList>
            <person name="Nowell W R."/>
        </authorList>
    </citation>
    <scope>NUCLEOTIDE SEQUENCE</scope>
</reference>
<evidence type="ECO:0000313" key="2">
    <source>
        <dbReference type="EMBL" id="CAF4550291.1"/>
    </source>
</evidence>
<comment type="caution">
    <text evidence="2">The sequence shown here is derived from an EMBL/GenBank/DDBJ whole genome shotgun (WGS) entry which is preliminary data.</text>
</comment>
<dbReference type="AlphaFoldDB" id="A0A8S2YJQ7"/>
<proteinExistence type="predicted"/>